<evidence type="ECO:0000313" key="3">
    <source>
        <dbReference type="Proteomes" id="UP001152562"/>
    </source>
</evidence>
<dbReference type="GO" id="GO:0016020">
    <property type="term" value="C:membrane"/>
    <property type="evidence" value="ECO:0007669"/>
    <property type="project" value="TreeGrafter"/>
</dbReference>
<dbReference type="AlphaFoldDB" id="A0A9P0XAR5"/>
<accession>A0A9P0XAR5</accession>
<name>A0A9P0XAR5_PIEBR</name>
<evidence type="ECO:0000259" key="1">
    <source>
        <dbReference type="PROSITE" id="PS50191"/>
    </source>
</evidence>
<dbReference type="InterPro" id="IPR036865">
    <property type="entry name" value="CRAL-TRIO_dom_sf"/>
</dbReference>
<dbReference type="Pfam" id="PF00650">
    <property type="entry name" value="CRAL_TRIO"/>
    <property type="match status" value="1"/>
</dbReference>
<gene>
    <name evidence="2" type="ORF">PIBRA_LOCUS5072</name>
</gene>
<dbReference type="PROSITE" id="PS50191">
    <property type="entry name" value="CRAL_TRIO"/>
    <property type="match status" value="1"/>
</dbReference>
<dbReference type="CDD" id="cd00170">
    <property type="entry name" value="SEC14"/>
    <property type="match status" value="1"/>
</dbReference>
<reference evidence="2" key="1">
    <citation type="submission" date="2022-05" db="EMBL/GenBank/DDBJ databases">
        <authorList>
            <person name="Okamura Y."/>
        </authorList>
    </citation>
    <scope>NUCLEOTIDE SEQUENCE</scope>
</reference>
<dbReference type="PANTHER" id="PTHR10174">
    <property type="entry name" value="ALPHA-TOCOPHEROL TRANSFER PROTEIN-RELATED"/>
    <property type="match status" value="1"/>
</dbReference>
<evidence type="ECO:0000313" key="2">
    <source>
        <dbReference type="EMBL" id="CAH4028119.1"/>
    </source>
</evidence>
<dbReference type="PANTHER" id="PTHR10174:SF213">
    <property type="entry name" value="CRAL-TRIO DOMAIN-CONTAINING PROTEIN"/>
    <property type="match status" value="1"/>
</dbReference>
<dbReference type="OrthoDB" id="6432525at2759"/>
<organism evidence="2 3">
    <name type="scientific">Pieris brassicae</name>
    <name type="common">White butterfly</name>
    <name type="synonym">Large white butterfly</name>
    <dbReference type="NCBI Taxonomy" id="7116"/>
    <lineage>
        <taxon>Eukaryota</taxon>
        <taxon>Metazoa</taxon>
        <taxon>Ecdysozoa</taxon>
        <taxon>Arthropoda</taxon>
        <taxon>Hexapoda</taxon>
        <taxon>Insecta</taxon>
        <taxon>Pterygota</taxon>
        <taxon>Neoptera</taxon>
        <taxon>Endopterygota</taxon>
        <taxon>Lepidoptera</taxon>
        <taxon>Glossata</taxon>
        <taxon>Ditrysia</taxon>
        <taxon>Papilionoidea</taxon>
        <taxon>Pieridae</taxon>
        <taxon>Pierinae</taxon>
        <taxon>Pieris</taxon>
    </lineage>
</organism>
<proteinExistence type="predicted"/>
<dbReference type="EMBL" id="CALOZG010000005">
    <property type="protein sequence ID" value="CAH4028119.1"/>
    <property type="molecule type" value="Genomic_DNA"/>
</dbReference>
<keyword evidence="3" id="KW-1185">Reference proteome</keyword>
<comment type="caution">
    <text evidence="2">The sequence shown here is derived from an EMBL/GenBank/DDBJ whole genome shotgun (WGS) entry which is preliminary data.</text>
</comment>
<dbReference type="SUPFAM" id="SSF52087">
    <property type="entry name" value="CRAL/TRIO domain"/>
    <property type="match status" value="1"/>
</dbReference>
<protein>
    <recommendedName>
        <fullName evidence="1">CRAL-TRIO domain-containing protein</fullName>
    </recommendedName>
</protein>
<dbReference type="Gene3D" id="3.40.525.10">
    <property type="entry name" value="CRAL-TRIO lipid binding domain"/>
    <property type="match status" value="1"/>
</dbReference>
<feature type="domain" description="CRAL-TRIO" evidence="1">
    <location>
        <begin position="84"/>
        <end position="248"/>
    </location>
</feature>
<dbReference type="InterPro" id="IPR001251">
    <property type="entry name" value="CRAL-TRIO_dom"/>
</dbReference>
<sequence>MFRVKTIELAQEYQKNPGLTPDDIGKLREWLSTQPHLPSKYITDLDLILTYHCCENSAEVSKQVLDLHFTLKTLFTAFFSRRVLDQRLRTALSTALIQPLPTPSVNGYRVIYCRLLDTDSKNFIFCDIVKLFLMVFELWQYEEGTWPGFVIMIDMDQATLAHIAQLDIMSVKQALYFLQESMLVKLKELHFLNATPLIDKLMMLIKPFMKKELLDILRIHQRDSDTLNPFVHTHSLPQEDGGAFKSRNILKEEQITRIQANLDFFEEESKKRVAESARPGKKTTIEDVFGIQGSFKKLDID</sequence>
<dbReference type="GO" id="GO:1902936">
    <property type="term" value="F:phosphatidylinositol bisphosphate binding"/>
    <property type="evidence" value="ECO:0007669"/>
    <property type="project" value="TreeGrafter"/>
</dbReference>
<dbReference type="Proteomes" id="UP001152562">
    <property type="component" value="Unassembled WGS sequence"/>
</dbReference>